<dbReference type="InterPro" id="IPR036047">
    <property type="entry name" value="F-box-like_dom_sf"/>
</dbReference>
<feature type="compositionally biased region" description="Acidic residues" evidence="1">
    <location>
        <begin position="216"/>
        <end position="225"/>
    </location>
</feature>
<sequence length="278" mass="31528">MYTDRQSWAWINFDKKEHARCVDYGTPLNSTCTFHDTDVFMFLRRLVRLPPDPLEAGNLEEGLTVNTKWLNDFIFSEEEKKEADRLWKAAQTNPSVVLNLEEKHPYMRLMRRRTELEAGRSLPHNAPFQGRVSIHDLPSEIHLDILDYIPQYYFVLSFALTSRGFWNLAKPRLAYLLRNSVWAGDRIVCYETHSGELPSFFDNISEDLGRTNPGGDGEDNGDNSEPEVTIPEICLRPCSEVPRGSQNTFGTGIGRGKSGDIGPSVMTSLPTARSWTGG</sequence>
<name>A0ABR3F6G3_9AGAR</name>
<reference evidence="2 3" key="1">
    <citation type="submission" date="2024-02" db="EMBL/GenBank/DDBJ databases">
        <title>A draft genome for the cacao thread blight pathogen Marasmius crinis-equi.</title>
        <authorList>
            <person name="Cohen S.P."/>
            <person name="Baruah I.K."/>
            <person name="Amoako-Attah I."/>
            <person name="Bukari Y."/>
            <person name="Meinhardt L.W."/>
            <person name="Bailey B.A."/>
        </authorList>
    </citation>
    <scope>NUCLEOTIDE SEQUENCE [LARGE SCALE GENOMIC DNA]</scope>
    <source>
        <strain evidence="2 3">GH-76</strain>
    </source>
</reference>
<evidence type="ECO:0000313" key="3">
    <source>
        <dbReference type="Proteomes" id="UP001465976"/>
    </source>
</evidence>
<protein>
    <recommendedName>
        <fullName evidence="4">F-box domain-containing protein</fullName>
    </recommendedName>
</protein>
<dbReference type="Proteomes" id="UP001465976">
    <property type="component" value="Unassembled WGS sequence"/>
</dbReference>
<evidence type="ECO:0000313" key="2">
    <source>
        <dbReference type="EMBL" id="KAL0570688.1"/>
    </source>
</evidence>
<evidence type="ECO:0008006" key="4">
    <source>
        <dbReference type="Google" id="ProtNLM"/>
    </source>
</evidence>
<gene>
    <name evidence="2" type="ORF">V5O48_011277</name>
</gene>
<proteinExistence type="predicted"/>
<evidence type="ECO:0000256" key="1">
    <source>
        <dbReference type="SAM" id="MobiDB-lite"/>
    </source>
</evidence>
<keyword evidence="3" id="KW-1185">Reference proteome</keyword>
<comment type="caution">
    <text evidence="2">The sequence shown here is derived from an EMBL/GenBank/DDBJ whole genome shotgun (WGS) entry which is preliminary data.</text>
</comment>
<organism evidence="2 3">
    <name type="scientific">Marasmius crinis-equi</name>
    <dbReference type="NCBI Taxonomy" id="585013"/>
    <lineage>
        <taxon>Eukaryota</taxon>
        <taxon>Fungi</taxon>
        <taxon>Dikarya</taxon>
        <taxon>Basidiomycota</taxon>
        <taxon>Agaricomycotina</taxon>
        <taxon>Agaricomycetes</taxon>
        <taxon>Agaricomycetidae</taxon>
        <taxon>Agaricales</taxon>
        <taxon>Marasmiineae</taxon>
        <taxon>Marasmiaceae</taxon>
        <taxon>Marasmius</taxon>
    </lineage>
</organism>
<feature type="compositionally biased region" description="Polar residues" evidence="1">
    <location>
        <begin position="265"/>
        <end position="278"/>
    </location>
</feature>
<feature type="region of interest" description="Disordered" evidence="1">
    <location>
        <begin position="245"/>
        <end position="278"/>
    </location>
</feature>
<feature type="region of interest" description="Disordered" evidence="1">
    <location>
        <begin position="204"/>
        <end position="227"/>
    </location>
</feature>
<dbReference type="SUPFAM" id="SSF81383">
    <property type="entry name" value="F-box domain"/>
    <property type="match status" value="1"/>
</dbReference>
<dbReference type="EMBL" id="JBAHYK010000890">
    <property type="protein sequence ID" value="KAL0570688.1"/>
    <property type="molecule type" value="Genomic_DNA"/>
</dbReference>
<accession>A0ABR3F6G3</accession>